<evidence type="ECO:0000313" key="2">
    <source>
        <dbReference type="Proteomes" id="UP000184330"/>
    </source>
</evidence>
<accession>A0A1L7WTP6</accession>
<dbReference type="AlphaFoldDB" id="A0A1L7WTP6"/>
<name>A0A1L7WTP6_9HELO</name>
<reference evidence="1 2" key="1">
    <citation type="submission" date="2016-03" db="EMBL/GenBank/DDBJ databases">
        <authorList>
            <person name="Ploux O."/>
        </authorList>
    </citation>
    <scope>NUCLEOTIDE SEQUENCE [LARGE SCALE GENOMIC DNA]</scope>
    <source>
        <strain evidence="1 2">UAMH 11012</strain>
    </source>
</reference>
<organism evidence="1 2">
    <name type="scientific">Phialocephala subalpina</name>
    <dbReference type="NCBI Taxonomy" id="576137"/>
    <lineage>
        <taxon>Eukaryota</taxon>
        <taxon>Fungi</taxon>
        <taxon>Dikarya</taxon>
        <taxon>Ascomycota</taxon>
        <taxon>Pezizomycotina</taxon>
        <taxon>Leotiomycetes</taxon>
        <taxon>Helotiales</taxon>
        <taxon>Mollisiaceae</taxon>
        <taxon>Phialocephala</taxon>
        <taxon>Phialocephala fortinii species complex</taxon>
    </lineage>
</organism>
<sequence length="131" mass="15313">MAFKHFSTLPSRSLSLPLPFETDPDFISMRYQSDKAPPPLLRIALINSTRMPWRARLLIKRPILPLTLDEIHAVRVFTRWQKDLNNTTPKDLMELIEEMEEENIADEEYMGRIDSNGQLVLVLRATYGMRK</sequence>
<gene>
    <name evidence="1" type="ORF">PAC_06029</name>
</gene>
<evidence type="ECO:0000313" key="1">
    <source>
        <dbReference type="EMBL" id="CZR56141.1"/>
    </source>
</evidence>
<proteinExistence type="predicted"/>
<protein>
    <submittedName>
        <fullName evidence="1">Uncharacterized protein</fullName>
    </submittedName>
</protein>
<dbReference type="Proteomes" id="UP000184330">
    <property type="component" value="Unassembled WGS sequence"/>
</dbReference>
<dbReference type="EMBL" id="FJOG01000007">
    <property type="protein sequence ID" value="CZR56141.1"/>
    <property type="molecule type" value="Genomic_DNA"/>
</dbReference>
<keyword evidence="2" id="KW-1185">Reference proteome</keyword>